<keyword evidence="7" id="KW-0808">Transferase</keyword>
<keyword evidence="5" id="KW-0021">Allosteric enzyme</keyword>
<dbReference type="InterPro" id="IPR000836">
    <property type="entry name" value="PRTase_dom"/>
</dbReference>
<comment type="caution">
    <text evidence="11">The sequence shown here is derived from an EMBL/GenBank/DDBJ whole genome shotgun (WGS) entry which is preliminary data.</text>
</comment>
<dbReference type="Gene3D" id="3.40.50.2020">
    <property type="match status" value="1"/>
</dbReference>
<evidence type="ECO:0000256" key="1">
    <source>
        <dbReference type="ARBA" id="ARBA00001946"/>
    </source>
</evidence>
<evidence type="ECO:0000256" key="6">
    <source>
        <dbReference type="ARBA" id="ARBA00022676"/>
    </source>
</evidence>
<dbReference type="InterPro" id="IPR029057">
    <property type="entry name" value="PRTase-like"/>
</dbReference>
<reference evidence="11" key="1">
    <citation type="submission" date="2021-12" db="EMBL/GenBank/DDBJ databases">
        <title>Convergent genome expansion in fungi linked to evolution of root-endophyte symbiosis.</title>
        <authorList>
            <consortium name="DOE Joint Genome Institute"/>
            <person name="Ke Y.-H."/>
            <person name="Bonito G."/>
            <person name="Liao H.-L."/>
            <person name="Looney B."/>
            <person name="Rojas-Flechas A."/>
            <person name="Nash J."/>
            <person name="Hameed K."/>
            <person name="Schadt C."/>
            <person name="Martin F."/>
            <person name="Crous P.W."/>
            <person name="Miettinen O."/>
            <person name="Magnuson J.K."/>
            <person name="Labbe J."/>
            <person name="Jacobson D."/>
            <person name="Doktycz M.J."/>
            <person name="Veneault-Fourrey C."/>
            <person name="Kuo A."/>
            <person name="Mondo S."/>
            <person name="Calhoun S."/>
            <person name="Riley R."/>
            <person name="Ohm R."/>
            <person name="LaButti K."/>
            <person name="Andreopoulos B."/>
            <person name="Pangilinan J."/>
            <person name="Nolan M."/>
            <person name="Tritt A."/>
            <person name="Clum A."/>
            <person name="Lipzen A."/>
            <person name="Daum C."/>
            <person name="Barry K."/>
            <person name="Grigoriev I.V."/>
            <person name="Vilgalys R."/>
        </authorList>
    </citation>
    <scope>NUCLEOTIDE SEQUENCE</scope>
    <source>
        <strain evidence="11">PMI_201</strain>
    </source>
</reference>
<evidence type="ECO:0000256" key="9">
    <source>
        <dbReference type="ARBA" id="ARBA00023134"/>
    </source>
</evidence>
<dbReference type="Proteomes" id="UP001201262">
    <property type="component" value="Unassembled WGS sequence"/>
</dbReference>
<evidence type="ECO:0000256" key="3">
    <source>
        <dbReference type="ARBA" id="ARBA00009516"/>
    </source>
</evidence>
<evidence type="ECO:0000256" key="2">
    <source>
        <dbReference type="ARBA" id="ARBA00005180"/>
    </source>
</evidence>
<evidence type="ECO:0000313" key="12">
    <source>
        <dbReference type="Proteomes" id="UP001201262"/>
    </source>
</evidence>
<dbReference type="RefSeq" id="XP_046069083.1">
    <property type="nucleotide sequence ID" value="XM_046221459.1"/>
</dbReference>
<keyword evidence="9" id="KW-0342">GTP-binding</keyword>
<gene>
    <name evidence="11" type="ORF">BGW36DRAFT_437137</name>
</gene>
<proteinExistence type="inferred from homology"/>
<dbReference type="EMBL" id="JAJTJA010000010">
    <property type="protein sequence ID" value="KAH8693210.1"/>
    <property type="molecule type" value="Genomic_DNA"/>
</dbReference>
<organism evidence="11 12">
    <name type="scientific">Talaromyces proteolyticus</name>
    <dbReference type="NCBI Taxonomy" id="1131652"/>
    <lineage>
        <taxon>Eukaryota</taxon>
        <taxon>Fungi</taxon>
        <taxon>Dikarya</taxon>
        <taxon>Ascomycota</taxon>
        <taxon>Pezizomycotina</taxon>
        <taxon>Eurotiomycetes</taxon>
        <taxon>Eurotiomycetidae</taxon>
        <taxon>Eurotiales</taxon>
        <taxon>Trichocomaceae</taxon>
        <taxon>Talaromyces</taxon>
        <taxon>Talaromyces sect. Bacilispori</taxon>
    </lineage>
</organism>
<comment type="similarity">
    <text evidence="3">Belongs to the UPRTase family.</text>
</comment>
<evidence type="ECO:0000256" key="5">
    <source>
        <dbReference type="ARBA" id="ARBA00022533"/>
    </source>
</evidence>
<dbReference type="InterPro" id="IPR050054">
    <property type="entry name" value="UPRTase/APRTase"/>
</dbReference>
<dbReference type="NCBIfam" id="NF001097">
    <property type="entry name" value="PRK00129.1"/>
    <property type="match status" value="1"/>
</dbReference>
<protein>
    <recommendedName>
        <fullName evidence="4">uracil phosphoribosyltransferase</fullName>
        <ecNumber evidence="4">2.4.2.9</ecNumber>
    </recommendedName>
</protein>
<evidence type="ECO:0000256" key="4">
    <source>
        <dbReference type="ARBA" id="ARBA00011894"/>
    </source>
</evidence>
<sequence length="203" mass="22038">MASNISIINDSEFTAGLTKLRNRSLKPSSVRAIVSQLSTIVSKHAVATPHPPVASDETIAIVVILRSGIAMVEPFVSTLPDDTNMVIYHLGLFRERQTLQPIEYYNKLSKRNPSIKRAYILDPLIATGGTAAAAINIMKNWGIEKITFLSLVASKPGLEKAAAVWPENVHILVGAEDAELDDKGYVKPGLGDIGDRLFGTIFE</sequence>
<dbReference type="PANTHER" id="PTHR32315">
    <property type="entry name" value="ADENINE PHOSPHORIBOSYLTRANSFERASE"/>
    <property type="match status" value="1"/>
</dbReference>
<dbReference type="EC" id="2.4.2.9" evidence="4"/>
<comment type="pathway">
    <text evidence="2">Pyrimidine metabolism; UMP biosynthesis via salvage pathway; UMP from uracil: step 1/1.</text>
</comment>
<name>A0AAD4PTF5_9EURO</name>
<dbReference type="GeneID" id="70251746"/>
<evidence type="ECO:0000313" key="11">
    <source>
        <dbReference type="EMBL" id="KAH8693210.1"/>
    </source>
</evidence>
<feature type="domain" description="Phosphoribosyltransferase" evidence="10">
    <location>
        <begin position="55"/>
        <end position="200"/>
    </location>
</feature>
<comment type="cofactor">
    <cofactor evidence="1">
        <name>Mg(2+)</name>
        <dbReference type="ChEBI" id="CHEBI:18420"/>
    </cofactor>
</comment>
<dbReference type="PANTHER" id="PTHR32315:SF4">
    <property type="entry name" value="URACIL PHOSPHORIBOSYLTRANSFERASE, CHLOROPLASTIC"/>
    <property type="match status" value="1"/>
</dbReference>
<dbReference type="AlphaFoldDB" id="A0AAD4PTF5"/>
<evidence type="ECO:0000259" key="10">
    <source>
        <dbReference type="Pfam" id="PF14681"/>
    </source>
</evidence>
<dbReference type="SUPFAM" id="SSF53271">
    <property type="entry name" value="PRTase-like"/>
    <property type="match status" value="1"/>
</dbReference>
<evidence type="ECO:0000256" key="8">
    <source>
        <dbReference type="ARBA" id="ARBA00022741"/>
    </source>
</evidence>
<accession>A0AAD4PTF5</accession>
<keyword evidence="6 11" id="KW-0328">Glycosyltransferase</keyword>
<keyword evidence="12" id="KW-1185">Reference proteome</keyword>
<dbReference type="GO" id="GO:0005525">
    <property type="term" value="F:GTP binding"/>
    <property type="evidence" value="ECO:0007669"/>
    <property type="project" value="UniProtKB-KW"/>
</dbReference>
<keyword evidence="8" id="KW-0547">Nucleotide-binding</keyword>
<evidence type="ECO:0000256" key="7">
    <source>
        <dbReference type="ARBA" id="ARBA00022679"/>
    </source>
</evidence>
<dbReference type="GO" id="GO:0004845">
    <property type="term" value="F:uracil phosphoribosyltransferase activity"/>
    <property type="evidence" value="ECO:0007669"/>
    <property type="project" value="UniProtKB-EC"/>
</dbReference>
<dbReference type="Pfam" id="PF14681">
    <property type="entry name" value="UPRTase"/>
    <property type="match status" value="1"/>
</dbReference>